<feature type="active site" description="Proton acceptor" evidence="8">
    <location>
        <position position="67"/>
    </location>
</feature>
<comment type="similarity">
    <text evidence="8">Belongs to the RNase Z family.</text>
</comment>
<organism evidence="10 11">
    <name type="scientific">Camelliibacillus cellulosilyticus</name>
    <dbReference type="NCBI Taxonomy" id="2174486"/>
    <lineage>
        <taxon>Bacteria</taxon>
        <taxon>Bacillati</taxon>
        <taxon>Bacillota</taxon>
        <taxon>Bacilli</taxon>
        <taxon>Bacillales</taxon>
        <taxon>Sporolactobacillaceae</taxon>
        <taxon>Camelliibacillus</taxon>
    </lineage>
</organism>
<comment type="caution">
    <text evidence="10">The sequence shown here is derived from an EMBL/GenBank/DDBJ whole genome shotgun (WGS) entry which is preliminary data.</text>
</comment>
<dbReference type="CDD" id="cd07717">
    <property type="entry name" value="RNaseZ_ZiPD-like_MBL-fold"/>
    <property type="match status" value="1"/>
</dbReference>
<dbReference type="GO" id="GO:0042781">
    <property type="term" value="F:3'-tRNA processing endoribonuclease activity"/>
    <property type="evidence" value="ECO:0007669"/>
    <property type="project" value="UniProtKB-EC"/>
</dbReference>
<dbReference type="InterPro" id="IPR036866">
    <property type="entry name" value="RibonucZ/Hydroxyglut_hydro"/>
</dbReference>
<keyword evidence="11" id="KW-1185">Reference proteome</keyword>
<feature type="binding site" evidence="8">
    <location>
        <position position="65"/>
    </location>
    <ligand>
        <name>Zn(2+)</name>
        <dbReference type="ChEBI" id="CHEBI:29105"/>
        <label>1</label>
        <note>catalytic</note>
    </ligand>
</feature>
<comment type="function">
    <text evidence="8">Zinc phosphodiesterase, which displays some tRNA 3'-processing endonuclease activity. Probably involved in tRNA maturation, by removing a 3'-trailer from precursor tRNA.</text>
</comment>
<comment type="catalytic activity">
    <reaction evidence="8">
        <text>Endonucleolytic cleavage of RNA, removing extra 3' nucleotides from tRNA precursor, generating 3' termini of tRNAs. A 3'-hydroxy group is left at the tRNA terminus and a 5'-phosphoryl group is left at the trailer molecule.</text>
        <dbReference type="EC" id="3.1.26.11"/>
    </reaction>
</comment>
<keyword evidence="7 8" id="KW-0862">Zinc</keyword>
<dbReference type="PANTHER" id="PTHR46018:SF2">
    <property type="entry name" value="ZINC PHOSPHODIESTERASE ELAC PROTEIN 1"/>
    <property type="match status" value="1"/>
</dbReference>
<dbReference type="SMART" id="SM00849">
    <property type="entry name" value="Lactamase_B"/>
    <property type="match status" value="1"/>
</dbReference>
<feature type="binding site" evidence="8">
    <location>
        <position position="140"/>
    </location>
    <ligand>
        <name>Zn(2+)</name>
        <dbReference type="ChEBI" id="CHEBI:29105"/>
        <label>1</label>
        <note>catalytic</note>
    </ligand>
</feature>
<dbReference type="InterPro" id="IPR001279">
    <property type="entry name" value="Metallo-B-lactamas"/>
</dbReference>
<feature type="binding site" evidence="8">
    <location>
        <position position="67"/>
    </location>
    <ligand>
        <name>Zn(2+)</name>
        <dbReference type="ChEBI" id="CHEBI:29105"/>
        <label>2</label>
        <note>catalytic</note>
    </ligand>
</feature>
<evidence type="ECO:0000256" key="4">
    <source>
        <dbReference type="ARBA" id="ARBA00022723"/>
    </source>
</evidence>
<evidence type="ECO:0000256" key="3">
    <source>
        <dbReference type="ARBA" id="ARBA00022722"/>
    </source>
</evidence>
<dbReference type="EC" id="3.1.26.11" evidence="8"/>
<comment type="cofactor">
    <cofactor evidence="8">
        <name>Zn(2+)</name>
        <dbReference type="ChEBI" id="CHEBI:29105"/>
    </cofactor>
    <text evidence="8">Binds 2 Zn(2+) ions.</text>
</comment>
<gene>
    <name evidence="8 10" type="primary">rnz</name>
    <name evidence="10" type="ORF">ACFO4N_04115</name>
</gene>
<feature type="binding site" evidence="8">
    <location>
        <position position="63"/>
    </location>
    <ligand>
        <name>Zn(2+)</name>
        <dbReference type="ChEBI" id="CHEBI:29105"/>
        <label>1</label>
        <note>catalytic</note>
    </ligand>
</feature>
<dbReference type="InterPro" id="IPR013471">
    <property type="entry name" value="RNase_Z/BN"/>
</dbReference>
<reference evidence="11" key="1">
    <citation type="journal article" date="2019" name="Int. J. Syst. Evol. Microbiol.">
        <title>The Global Catalogue of Microorganisms (GCM) 10K type strain sequencing project: providing services to taxonomists for standard genome sequencing and annotation.</title>
        <authorList>
            <consortium name="The Broad Institute Genomics Platform"/>
            <consortium name="The Broad Institute Genome Sequencing Center for Infectious Disease"/>
            <person name="Wu L."/>
            <person name="Ma J."/>
        </authorList>
    </citation>
    <scope>NUCLEOTIDE SEQUENCE [LARGE SCALE GENOMIC DNA]</scope>
    <source>
        <strain evidence="11">CGMCC 1.16306</strain>
    </source>
</reference>
<name>A0ABV9GLX3_9BACL</name>
<keyword evidence="5 8" id="KW-0255">Endonuclease</keyword>
<dbReference type="NCBIfam" id="TIGR02651">
    <property type="entry name" value="RNase_Z"/>
    <property type="match status" value="1"/>
</dbReference>
<evidence type="ECO:0000256" key="7">
    <source>
        <dbReference type="ARBA" id="ARBA00022833"/>
    </source>
</evidence>
<dbReference type="NCBIfam" id="NF000801">
    <property type="entry name" value="PRK00055.1-3"/>
    <property type="match status" value="1"/>
</dbReference>
<dbReference type="SUPFAM" id="SSF56281">
    <property type="entry name" value="Metallo-hydrolase/oxidoreductase"/>
    <property type="match status" value="1"/>
</dbReference>
<evidence type="ECO:0000256" key="5">
    <source>
        <dbReference type="ARBA" id="ARBA00022759"/>
    </source>
</evidence>
<keyword evidence="4 8" id="KW-0479">Metal-binding</keyword>
<dbReference type="RefSeq" id="WP_376844928.1">
    <property type="nucleotide sequence ID" value="NZ_JBHSFW010000001.1"/>
</dbReference>
<feature type="domain" description="Metallo-beta-lactamase" evidence="9">
    <location>
        <begin position="18"/>
        <end position="270"/>
    </location>
</feature>
<evidence type="ECO:0000256" key="1">
    <source>
        <dbReference type="ARBA" id="ARBA00011738"/>
    </source>
</evidence>
<dbReference type="Proteomes" id="UP001596022">
    <property type="component" value="Unassembled WGS sequence"/>
</dbReference>
<dbReference type="Pfam" id="PF12706">
    <property type="entry name" value="Lactamase_B_2"/>
    <property type="match status" value="1"/>
</dbReference>
<feature type="binding site" evidence="8">
    <location>
        <position position="212"/>
    </location>
    <ligand>
        <name>Zn(2+)</name>
        <dbReference type="ChEBI" id="CHEBI:29105"/>
        <label>2</label>
        <note>catalytic</note>
    </ligand>
</feature>
<proteinExistence type="inferred from homology"/>
<evidence type="ECO:0000313" key="10">
    <source>
        <dbReference type="EMBL" id="MFC4617913.1"/>
    </source>
</evidence>
<sequence>MRITFLGTGAGVPAKKRNVTGIALVMPEYGGDVWLFDCGEATQHQILHTNIKLSKMTAIFITHMHGDHVFGLPGLLSSRSFQGARDPLHIYGPKGIRAFVEQALKWSESHLSYELHIHEIEEGQIFADDRRLVSAAKLNHVVPSFGFRIEEKPKPGPLLVEKIKRDLGLEPGPIYKAFKTTDVLTLADGRRVHTADYIGTKKKGRSLAILGDTAPCSGALSLGQEASVLVHEGTFMSDKEVSANEFGHSTARQAAFAAKTARVDVLILTHISARYQDESALLDEARAVFPMTYIARDFWSYQL</sequence>
<accession>A0ABV9GLX3</accession>
<evidence type="ECO:0000256" key="6">
    <source>
        <dbReference type="ARBA" id="ARBA00022801"/>
    </source>
</evidence>
<feature type="binding site" evidence="8">
    <location>
        <position position="212"/>
    </location>
    <ligand>
        <name>Zn(2+)</name>
        <dbReference type="ChEBI" id="CHEBI:29105"/>
        <label>1</label>
        <note>catalytic</note>
    </ligand>
</feature>
<evidence type="ECO:0000313" key="11">
    <source>
        <dbReference type="Proteomes" id="UP001596022"/>
    </source>
</evidence>
<dbReference type="Gene3D" id="3.60.15.10">
    <property type="entry name" value="Ribonuclease Z/Hydroxyacylglutathione hydrolase-like"/>
    <property type="match status" value="1"/>
</dbReference>
<comment type="subunit">
    <text evidence="1 8">Homodimer.</text>
</comment>
<dbReference type="HAMAP" id="MF_01818">
    <property type="entry name" value="RNase_Z_BN"/>
    <property type="match status" value="1"/>
</dbReference>
<protein>
    <recommendedName>
        <fullName evidence="8">Ribonuclease Z</fullName>
        <shortName evidence="8">RNase Z</shortName>
        <ecNumber evidence="8">3.1.26.11</ecNumber>
    </recommendedName>
    <alternativeName>
        <fullName evidence="8">tRNA 3 endonuclease</fullName>
    </alternativeName>
    <alternativeName>
        <fullName evidence="8">tRNase Z</fullName>
    </alternativeName>
</protein>
<feature type="binding site" evidence="8">
    <location>
        <position position="68"/>
    </location>
    <ligand>
        <name>Zn(2+)</name>
        <dbReference type="ChEBI" id="CHEBI:29105"/>
        <label>2</label>
        <note>catalytic</note>
    </ligand>
</feature>
<feature type="binding site" evidence="8">
    <location>
        <position position="270"/>
    </location>
    <ligand>
        <name>Zn(2+)</name>
        <dbReference type="ChEBI" id="CHEBI:29105"/>
        <label>2</label>
        <note>catalytic</note>
    </ligand>
</feature>
<evidence type="ECO:0000256" key="8">
    <source>
        <dbReference type="HAMAP-Rule" id="MF_01818"/>
    </source>
</evidence>
<keyword evidence="3 8" id="KW-0540">Nuclease</keyword>
<dbReference type="EMBL" id="JBHSFW010000001">
    <property type="protein sequence ID" value="MFC4617913.1"/>
    <property type="molecule type" value="Genomic_DNA"/>
</dbReference>
<evidence type="ECO:0000256" key="2">
    <source>
        <dbReference type="ARBA" id="ARBA00022694"/>
    </source>
</evidence>
<evidence type="ECO:0000259" key="9">
    <source>
        <dbReference type="SMART" id="SM00849"/>
    </source>
</evidence>
<keyword evidence="6 8" id="KW-0378">Hydrolase</keyword>
<keyword evidence="2 8" id="KW-0819">tRNA processing</keyword>
<dbReference type="PANTHER" id="PTHR46018">
    <property type="entry name" value="ZINC PHOSPHODIESTERASE ELAC PROTEIN 1"/>
    <property type="match status" value="1"/>
</dbReference>
<dbReference type="Pfam" id="PF23023">
    <property type="entry name" value="Anti-Pycsar_Apyc1"/>
    <property type="match status" value="1"/>
</dbReference>